<evidence type="ECO:0000313" key="2">
    <source>
        <dbReference type="Proteomes" id="UP000194127"/>
    </source>
</evidence>
<accession>A0A1X6N216</accession>
<reference evidence="1 2" key="1">
    <citation type="submission" date="2017-04" db="EMBL/GenBank/DDBJ databases">
        <title>Genome Sequence of the Model Brown-Rot Fungus Postia placenta SB12.</title>
        <authorList>
            <consortium name="DOE Joint Genome Institute"/>
            <person name="Gaskell J."/>
            <person name="Kersten P."/>
            <person name="Larrondo L.F."/>
            <person name="Canessa P."/>
            <person name="Martinez D."/>
            <person name="Hibbett D."/>
            <person name="Schmoll M."/>
            <person name="Kubicek C.P."/>
            <person name="Martinez A.T."/>
            <person name="Yadav J."/>
            <person name="Master E."/>
            <person name="Magnuson J.K."/>
            <person name="James T."/>
            <person name="Yaver D."/>
            <person name="Berka R."/>
            <person name="Labutti K."/>
            <person name="Lipzen A."/>
            <person name="Aerts A."/>
            <person name="Barry K."/>
            <person name="Henrissat B."/>
            <person name="Blanchette R."/>
            <person name="Grigoriev I."/>
            <person name="Cullen D."/>
        </authorList>
    </citation>
    <scope>NUCLEOTIDE SEQUENCE [LARGE SCALE GENOMIC DNA]</scope>
    <source>
        <strain evidence="1 2">MAD-698-R-SB12</strain>
    </source>
</reference>
<dbReference type="AlphaFoldDB" id="A0A1X6N216"/>
<proteinExistence type="predicted"/>
<name>A0A1X6N216_9APHY</name>
<dbReference type="RefSeq" id="XP_024339428.1">
    <property type="nucleotide sequence ID" value="XM_024480720.1"/>
</dbReference>
<protein>
    <submittedName>
        <fullName evidence="1">Uncharacterized protein</fullName>
    </submittedName>
</protein>
<evidence type="ECO:0000313" key="1">
    <source>
        <dbReference type="EMBL" id="OSX62634.1"/>
    </source>
</evidence>
<organism evidence="1 2">
    <name type="scientific">Postia placenta MAD-698-R-SB12</name>
    <dbReference type="NCBI Taxonomy" id="670580"/>
    <lineage>
        <taxon>Eukaryota</taxon>
        <taxon>Fungi</taxon>
        <taxon>Dikarya</taxon>
        <taxon>Basidiomycota</taxon>
        <taxon>Agaricomycotina</taxon>
        <taxon>Agaricomycetes</taxon>
        <taxon>Polyporales</taxon>
        <taxon>Adustoporiaceae</taxon>
        <taxon>Rhodonia</taxon>
    </lineage>
</organism>
<sequence length="110" mass="12033">MGHKGGQALKEYIIKLGLKVSVFIDKGGQLEGSPHDIAYPVFQQVGECADVEWDLWVKHFLPEVSAILIACANATTTGLSVMDAFKGWETPSTVLWKGYPQPNHLLSCCT</sequence>
<dbReference type="GeneID" id="36325670"/>
<keyword evidence="2" id="KW-1185">Reference proteome</keyword>
<dbReference type="Proteomes" id="UP000194127">
    <property type="component" value="Unassembled WGS sequence"/>
</dbReference>
<gene>
    <name evidence="1" type="ORF">POSPLADRAFT_1056007</name>
</gene>
<dbReference type="EMBL" id="KZ110596">
    <property type="protein sequence ID" value="OSX62634.1"/>
    <property type="molecule type" value="Genomic_DNA"/>
</dbReference>